<dbReference type="Proteomes" id="UP000823915">
    <property type="component" value="Unassembled WGS sequence"/>
</dbReference>
<sequence>MKKRLLALALAALVTATLPLPAVAAENQSSPLPVEETVLEADQPQIPEEETPAQPELLAGDETPSEETPSEETPSEETPDEETPDEETPDEETPDEETPDEEEPVLPSFNTQEHVIYIEGNEDKVRAEDGMTRAEASKMIYTLLVDPLPGDGTTFPDVPANSWYETYVNSMAAMGLIKGYADGAAFLPGRHITRAEFVTILSRVLPAEEGLELDLSALFPDGDNDHWAYAALCNAVDRGWLSGYGEDGSLRPNDQVTRAQAITILNRLLGRSADKAAIDAAGKIFQYIDLKLTHWAYYDIMEASVPHTPSVSETGDEIWSTFTPVKAERAPGYYLEQGQLYCVGSDGYYLRNESNGVLDFNDMGQYTSGNAKLDGYLTTLVNLYYNPKASRFVNLRTFYYFVVNNCEYRNNLVYIPQGATDWEADSALRMISDGYYGNCYNFAALFTMLARRLGYQATGISGTVTAGYEWGWEYDTHGWVEINEGGKIYVCDPEETNAYGWDLFYKPYGTTYTHYMVNGVSLG</sequence>
<comment type="caution">
    <text evidence="5">The sequence shown here is derived from an EMBL/GenBank/DDBJ whole genome shotgun (WGS) entry which is preliminary data.</text>
</comment>
<evidence type="ECO:0000259" key="4">
    <source>
        <dbReference type="PROSITE" id="PS51272"/>
    </source>
</evidence>
<accession>A0A9D1YC59</accession>
<dbReference type="AlphaFoldDB" id="A0A9D1YC59"/>
<feature type="domain" description="SLH" evidence="4">
    <location>
        <begin position="216"/>
        <end position="279"/>
    </location>
</feature>
<evidence type="ECO:0000313" key="6">
    <source>
        <dbReference type="Proteomes" id="UP000823915"/>
    </source>
</evidence>
<reference evidence="5" key="2">
    <citation type="submission" date="2021-04" db="EMBL/GenBank/DDBJ databases">
        <authorList>
            <person name="Gilroy R."/>
        </authorList>
    </citation>
    <scope>NUCLEOTIDE SEQUENCE</scope>
    <source>
        <strain evidence="5">1282</strain>
    </source>
</reference>
<dbReference type="SUPFAM" id="SSF54001">
    <property type="entry name" value="Cysteine proteinases"/>
    <property type="match status" value="1"/>
</dbReference>
<dbReference type="InterPro" id="IPR051465">
    <property type="entry name" value="Cell_Envelope_Struct_Comp"/>
</dbReference>
<reference evidence="5" key="1">
    <citation type="journal article" date="2021" name="PeerJ">
        <title>Extensive microbial diversity within the chicken gut microbiome revealed by metagenomics and culture.</title>
        <authorList>
            <person name="Gilroy R."/>
            <person name="Ravi A."/>
            <person name="Getino M."/>
            <person name="Pursley I."/>
            <person name="Horton D.L."/>
            <person name="Alikhan N.F."/>
            <person name="Baker D."/>
            <person name="Gharbi K."/>
            <person name="Hall N."/>
            <person name="Watson M."/>
            <person name="Adriaenssens E.M."/>
            <person name="Foster-Nyarko E."/>
            <person name="Jarju S."/>
            <person name="Secka A."/>
            <person name="Antonio M."/>
            <person name="Oren A."/>
            <person name="Chaudhuri R.R."/>
            <person name="La Ragione R."/>
            <person name="Hildebrand F."/>
            <person name="Pallen M.J."/>
        </authorList>
    </citation>
    <scope>NUCLEOTIDE SEQUENCE</scope>
    <source>
        <strain evidence="5">1282</strain>
    </source>
</reference>
<keyword evidence="1" id="KW-0677">Repeat</keyword>
<evidence type="ECO:0000256" key="2">
    <source>
        <dbReference type="SAM" id="MobiDB-lite"/>
    </source>
</evidence>
<dbReference type="Pfam" id="PF01841">
    <property type="entry name" value="Transglut_core"/>
    <property type="match status" value="1"/>
</dbReference>
<evidence type="ECO:0000256" key="3">
    <source>
        <dbReference type="SAM" id="SignalP"/>
    </source>
</evidence>
<feature type="chain" id="PRO_5039260631" evidence="3">
    <location>
        <begin position="25"/>
        <end position="523"/>
    </location>
</feature>
<name>A0A9D1YC59_9FIRM</name>
<dbReference type="Pfam" id="PF00395">
    <property type="entry name" value="SLH"/>
    <property type="match status" value="2"/>
</dbReference>
<dbReference type="EMBL" id="DXDU01000048">
    <property type="protein sequence ID" value="HIY26099.1"/>
    <property type="molecule type" value="Genomic_DNA"/>
</dbReference>
<feature type="region of interest" description="Disordered" evidence="2">
    <location>
        <begin position="27"/>
        <end position="113"/>
    </location>
</feature>
<gene>
    <name evidence="5" type="ORF">H9838_02885</name>
</gene>
<evidence type="ECO:0000313" key="5">
    <source>
        <dbReference type="EMBL" id="HIY26099.1"/>
    </source>
</evidence>
<dbReference type="PANTHER" id="PTHR43308">
    <property type="entry name" value="OUTER MEMBRANE PROTEIN ALPHA-RELATED"/>
    <property type="match status" value="1"/>
</dbReference>
<dbReference type="InterPro" id="IPR038765">
    <property type="entry name" value="Papain-like_cys_pep_sf"/>
</dbReference>
<keyword evidence="3" id="KW-0732">Signal</keyword>
<dbReference type="PANTHER" id="PTHR43308:SF5">
    <property type="entry name" value="S-LAYER PROTEIN _ PEPTIDOGLYCAN ENDO-BETA-N-ACETYLGLUCOSAMINIDASE"/>
    <property type="match status" value="1"/>
</dbReference>
<feature type="compositionally biased region" description="Acidic residues" evidence="2">
    <location>
        <begin position="63"/>
        <end position="104"/>
    </location>
</feature>
<dbReference type="InterPro" id="IPR002931">
    <property type="entry name" value="Transglutaminase-like"/>
</dbReference>
<feature type="domain" description="SLH" evidence="4">
    <location>
        <begin position="151"/>
        <end position="215"/>
    </location>
</feature>
<organism evidence="5 6">
    <name type="scientific">Candidatus Acutalibacter pullistercoris</name>
    <dbReference type="NCBI Taxonomy" id="2838418"/>
    <lineage>
        <taxon>Bacteria</taxon>
        <taxon>Bacillati</taxon>
        <taxon>Bacillota</taxon>
        <taxon>Clostridia</taxon>
        <taxon>Eubacteriales</taxon>
        <taxon>Acutalibacteraceae</taxon>
        <taxon>Acutalibacter</taxon>
    </lineage>
</organism>
<dbReference type="InterPro" id="IPR001119">
    <property type="entry name" value="SLH_dom"/>
</dbReference>
<dbReference type="Gene3D" id="3.10.620.30">
    <property type="match status" value="1"/>
</dbReference>
<protein>
    <submittedName>
        <fullName evidence="5">S-layer homology domain-containing protein</fullName>
    </submittedName>
</protein>
<feature type="signal peptide" evidence="3">
    <location>
        <begin position="1"/>
        <end position="24"/>
    </location>
</feature>
<dbReference type="PROSITE" id="PS51272">
    <property type="entry name" value="SLH"/>
    <property type="match status" value="2"/>
</dbReference>
<evidence type="ECO:0000256" key="1">
    <source>
        <dbReference type="ARBA" id="ARBA00022737"/>
    </source>
</evidence>
<proteinExistence type="predicted"/>